<organism evidence="11 12">
    <name type="scientific">Micractinium conductrix</name>
    <dbReference type="NCBI Taxonomy" id="554055"/>
    <lineage>
        <taxon>Eukaryota</taxon>
        <taxon>Viridiplantae</taxon>
        <taxon>Chlorophyta</taxon>
        <taxon>core chlorophytes</taxon>
        <taxon>Trebouxiophyceae</taxon>
        <taxon>Chlorellales</taxon>
        <taxon>Chlorellaceae</taxon>
        <taxon>Chlorella clade</taxon>
        <taxon>Micractinium</taxon>
    </lineage>
</organism>
<sequence>MTRSLFYSTRVNISTKKTRPAGWKRLQSEWRFFDSAFCYFGPPSHFLWNVKYTLLAIMVVSTLMALYEYGRTEMGWDVRELDRNNILFDTFRLSSFAICPCCCRCACGFAGVGSAASTLVGQATSWIDSPQLQIVRADTEPHPTSAALLHEDELALYRQSRKPRQLASSQLRLLVCEGRQHGLSEEQAIAMDAAIVKEIGDASACVRVRFQAMPHSLTLVSTGFLQIWLLLLRLGLWEGTAWFGLVAMFFTALLLLCVDEVATQVGCGFAGVGSAASTLVGQATSWIDSPQLQIVRADTEPHPTSAALLHEDELALYRQSRKPRQLASSQLRLLVCEGRQHGLSEEQAIAMDAAIVKEIGDASACVRVRFQAMPHSLTLVSTGFLQIWLLLLRLGLWEGTAWFGLVAMFFTALLLLCVDEVATQLENPFPLLPLEEILDSTGVQAGRAPGLHKFCSNIGGSGQTPEERSTGSAARAMRVPLLVAALAACLLALAGAPTAAEPAAAAAPLPPLPAWARGPSYRGTGQWKDFSIRQNNQNKDVVKAGDASGQPFDFLLYGDSITQLIFRESKVEWAKQFPPARGWRAAPLGVSGNDLEDLAWRLIGGTEAPKLAPKVVGLLIGSNNLAAGTPLDRIEMMYDYIVKWLKAKYPTTTKLLFINILPRDGYNVKPVNRRLKALAAGHGATWNTCGQYLDAADKAVLYDGTHPTVPTQTTILRCLAPTVTRLAGKGPKPPPPPPRRPPPPPPRRSPPPSPRRRPPPPPRKRSA</sequence>
<evidence type="ECO:0000256" key="4">
    <source>
        <dbReference type="ARBA" id="ARBA00022692"/>
    </source>
</evidence>
<feature type="transmembrane region" description="Helical" evidence="9">
    <location>
        <begin position="377"/>
        <end position="395"/>
    </location>
</feature>
<dbReference type="SUPFAM" id="SSF52266">
    <property type="entry name" value="SGNH hydrolase"/>
    <property type="match status" value="1"/>
</dbReference>
<dbReference type="PANTHER" id="PTHR33281:SF19">
    <property type="entry name" value="VOLTAGE-DEPENDENT ANION CHANNEL-FORMING PROTEIN YNEE"/>
    <property type="match status" value="1"/>
</dbReference>
<evidence type="ECO:0000259" key="10">
    <source>
        <dbReference type="Pfam" id="PF13472"/>
    </source>
</evidence>
<evidence type="ECO:0000256" key="2">
    <source>
        <dbReference type="ARBA" id="ARBA00022448"/>
    </source>
</evidence>
<feature type="compositionally biased region" description="Pro residues" evidence="8">
    <location>
        <begin position="731"/>
        <end position="753"/>
    </location>
</feature>
<dbReference type="Pfam" id="PF25539">
    <property type="entry name" value="Bestrophin_2"/>
    <property type="match status" value="2"/>
</dbReference>
<name>A0A2P6V1W6_9CHLO</name>
<feature type="region of interest" description="Disordered" evidence="8">
    <location>
        <begin position="725"/>
        <end position="767"/>
    </location>
</feature>
<dbReference type="InterPro" id="IPR013830">
    <property type="entry name" value="SGNH_hydro"/>
</dbReference>
<evidence type="ECO:0000256" key="6">
    <source>
        <dbReference type="ARBA" id="ARBA00023065"/>
    </source>
</evidence>
<keyword evidence="2" id="KW-0813">Transport</keyword>
<feature type="transmembrane region" description="Helical" evidence="9">
    <location>
        <begin position="217"/>
        <end position="235"/>
    </location>
</feature>
<evidence type="ECO:0000256" key="1">
    <source>
        <dbReference type="ARBA" id="ARBA00004651"/>
    </source>
</evidence>
<keyword evidence="7 9" id="KW-0472">Membrane</keyword>
<dbReference type="GO" id="GO:0016829">
    <property type="term" value="F:lyase activity"/>
    <property type="evidence" value="ECO:0007669"/>
    <property type="project" value="UniProtKB-KW"/>
</dbReference>
<reference evidence="11 12" key="1">
    <citation type="journal article" date="2018" name="Plant J.">
        <title>Genome sequences of Chlorella sorokiniana UTEX 1602 and Micractinium conductrix SAG 241.80: implications to maltose excretion by a green alga.</title>
        <authorList>
            <person name="Arriola M.B."/>
            <person name="Velmurugan N."/>
            <person name="Zhang Y."/>
            <person name="Plunkett M.H."/>
            <person name="Hondzo H."/>
            <person name="Barney B.M."/>
        </authorList>
    </citation>
    <scope>NUCLEOTIDE SEQUENCE [LARGE SCALE GENOMIC DNA]</scope>
    <source>
        <strain evidence="11 12">SAG 241.80</strain>
    </source>
</reference>
<protein>
    <submittedName>
        <fullName evidence="11">Deoxyribodipyrimidine photo-lyase</fullName>
    </submittedName>
</protein>
<proteinExistence type="predicted"/>
<accession>A0A2P6V1W6</accession>
<evidence type="ECO:0000313" key="11">
    <source>
        <dbReference type="EMBL" id="PSC68075.1"/>
    </source>
</evidence>
<feature type="transmembrane region" description="Helical" evidence="9">
    <location>
        <begin position="401"/>
        <end position="418"/>
    </location>
</feature>
<keyword evidence="3" id="KW-1003">Cell membrane</keyword>
<comment type="caution">
    <text evidence="11">The sequence shown here is derived from an EMBL/GenBank/DDBJ whole genome shotgun (WGS) entry which is preliminary data.</text>
</comment>
<keyword evidence="5 9" id="KW-1133">Transmembrane helix</keyword>
<dbReference type="InterPro" id="IPR036514">
    <property type="entry name" value="SGNH_hydro_sf"/>
</dbReference>
<dbReference type="AlphaFoldDB" id="A0A2P6V1W6"/>
<feature type="transmembrane region" description="Helical" evidence="9">
    <location>
        <begin position="479"/>
        <end position="500"/>
    </location>
</feature>
<keyword evidence="6" id="KW-0406">Ion transport</keyword>
<evidence type="ECO:0000256" key="9">
    <source>
        <dbReference type="SAM" id="Phobius"/>
    </source>
</evidence>
<comment type="subcellular location">
    <subcellularLocation>
        <location evidence="1">Cell membrane</location>
        <topology evidence="1">Multi-pass membrane protein</topology>
    </subcellularLocation>
</comment>
<dbReference type="Gene3D" id="3.40.50.1110">
    <property type="entry name" value="SGNH hydrolase"/>
    <property type="match status" value="1"/>
</dbReference>
<feature type="compositionally biased region" description="Basic residues" evidence="8">
    <location>
        <begin position="754"/>
        <end position="767"/>
    </location>
</feature>
<dbReference type="GO" id="GO:0005886">
    <property type="term" value="C:plasma membrane"/>
    <property type="evidence" value="ECO:0007669"/>
    <property type="project" value="UniProtKB-SubCell"/>
</dbReference>
<dbReference type="EMBL" id="LHPF02000043">
    <property type="protein sequence ID" value="PSC68075.1"/>
    <property type="molecule type" value="Genomic_DNA"/>
</dbReference>
<evidence type="ECO:0000313" key="12">
    <source>
        <dbReference type="Proteomes" id="UP000239649"/>
    </source>
</evidence>
<evidence type="ECO:0000256" key="8">
    <source>
        <dbReference type="SAM" id="MobiDB-lite"/>
    </source>
</evidence>
<evidence type="ECO:0000256" key="3">
    <source>
        <dbReference type="ARBA" id="ARBA00022475"/>
    </source>
</evidence>
<feature type="transmembrane region" description="Helical" evidence="9">
    <location>
        <begin position="52"/>
        <end position="69"/>
    </location>
</feature>
<evidence type="ECO:0000256" key="7">
    <source>
        <dbReference type="ARBA" id="ARBA00023136"/>
    </source>
</evidence>
<keyword evidence="4 9" id="KW-0812">Transmembrane</keyword>
<dbReference type="GO" id="GO:0005254">
    <property type="term" value="F:chloride channel activity"/>
    <property type="evidence" value="ECO:0007669"/>
    <property type="project" value="InterPro"/>
</dbReference>
<dbReference type="Proteomes" id="UP000239649">
    <property type="component" value="Unassembled WGS sequence"/>
</dbReference>
<dbReference type="PANTHER" id="PTHR33281">
    <property type="entry name" value="UPF0187 PROTEIN YNEE"/>
    <property type="match status" value="1"/>
</dbReference>
<gene>
    <name evidence="11" type="ORF">C2E20_8325</name>
</gene>
<dbReference type="Pfam" id="PF13472">
    <property type="entry name" value="Lipase_GDSL_2"/>
    <property type="match status" value="1"/>
</dbReference>
<evidence type="ECO:0000256" key="5">
    <source>
        <dbReference type="ARBA" id="ARBA00022989"/>
    </source>
</evidence>
<feature type="transmembrane region" description="Helical" evidence="9">
    <location>
        <begin position="241"/>
        <end position="258"/>
    </location>
</feature>
<dbReference type="OrthoDB" id="513608at2759"/>
<dbReference type="InterPro" id="IPR044669">
    <property type="entry name" value="YneE/VCCN1/2-like"/>
</dbReference>
<feature type="domain" description="SGNH hydrolase-type esterase" evidence="10">
    <location>
        <begin position="557"/>
        <end position="708"/>
    </location>
</feature>
<keyword evidence="12" id="KW-1185">Reference proteome</keyword>